<accession>A0A1G7CWD9</accession>
<keyword evidence="5" id="KW-0812">Transmembrane</keyword>
<dbReference type="EMBL" id="FNBD01000001">
    <property type="protein sequence ID" value="SDE43764.1"/>
    <property type="molecule type" value="Genomic_DNA"/>
</dbReference>
<dbReference type="GO" id="GO:0009279">
    <property type="term" value="C:cell outer membrane"/>
    <property type="evidence" value="ECO:0007669"/>
    <property type="project" value="UniProtKB-SubCell"/>
</dbReference>
<dbReference type="PANTHER" id="PTHR30026:SF20">
    <property type="entry name" value="OUTER MEMBRANE PROTEIN TOLC"/>
    <property type="match status" value="1"/>
</dbReference>
<dbReference type="Gene3D" id="1.20.1600.10">
    <property type="entry name" value="Outer membrane efflux proteins (OEP)"/>
    <property type="match status" value="1"/>
</dbReference>
<keyword evidence="3" id="KW-0813">Transport</keyword>
<protein>
    <submittedName>
        <fullName evidence="8">Outer membrane protein</fullName>
    </submittedName>
</protein>
<keyword evidence="7" id="KW-0998">Cell outer membrane</keyword>
<dbReference type="InterPro" id="IPR051906">
    <property type="entry name" value="TolC-like"/>
</dbReference>
<sequence length="449" mass="50642">MKFKIILTVFLCSVGIASAQSKKWTLQECVEYAVENNLTIEQFELDLQNVQLEKSDALGDFLPNLNASSSVSGNTGLSFDPTTNQAVTTTIFTATGGFSSNVTLFDGLRNLHRYNRAKLNAISSQYRLDNLKDDIRLNVANAYLQVLSNKESLRVFNAQYAVTQQDLKRTKELVDAGVVARGDLLEVEATAATQEQQIVNAENSIIISKINLAQLLQITAYENFDIVDESFEIPPSEVLTNSPKTIYDKALTFRNDIKLSEMNVDIAEKDLKISKGALLPTLGAFFNYNTRYSSQQQFDAGTGQFFRDSFRDQLWINDGISYGAQLSIPIFNGFTVKNNIKRSKISIDRAKNQLEQDKLALETTINQAYVDVKSFAKAYEAAEKTVEARRLAFEYSKERFDVGLMNSFDYSQAQSRVDDAEAQLIRTKYDYIFRLKVLEFYFGMPITLD</sequence>
<evidence type="ECO:0000256" key="4">
    <source>
        <dbReference type="ARBA" id="ARBA00022452"/>
    </source>
</evidence>
<organism evidence="8 9">
    <name type="scientific">Cellulophaga baltica</name>
    <dbReference type="NCBI Taxonomy" id="76594"/>
    <lineage>
        <taxon>Bacteria</taxon>
        <taxon>Pseudomonadati</taxon>
        <taxon>Bacteroidota</taxon>
        <taxon>Flavobacteriia</taxon>
        <taxon>Flavobacteriales</taxon>
        <taxon>Flavobacteriaceae</taxon>
        <taxon>Cellulophaga</taxon>
    </lineage>
</organism>
<evidence type="ECO:0000256" key="7">
    <source>
        <dbReference type="ARBA" id="ARBA00023237"/>
    </source>
</evidence>
<dbReference type="InterPro" id="IPR003423">
    <property type="entry name" value="OMP_efflux"/>
</dbReference>
<name>A0A1G7CWD9_9FLAO</name>
<proteinExistence type="inferred from homology"/>
<evidence type="ECO:0000256" key="2">
    <source>
        <dbReference type="ARBA" id="ARBA00007613"/>
    </source>
</evidence>
<dbReference type="GO" id="GO:0015288">
    <property type="term" value="F:porin activity"/>
    <property type="evidence" value="ECO:0007669"/>
    <property type="project" value="TreeGrafter"/>
</dbReference>
<keyword evidence="9" id="KW-1185">Reference proteome</keyword>
<comment type="similarity">
    <text evidence="2">Belongs to the outer membrane factor (OMF) (TC 1.B.17) family.</text>
</comment>
<comment type="subcellular location">
    <subcellularLocation>
        <location evidence="1">Cell outer membrane</location>
    </subcellularLocation>
</comment>
<dbReference type="GO" id="GO:0015562">
    <property type="term" value="F:efflux transmembrane transporter activity"/>
    <property type="evidence" value="ECO:0007669"/>
    <property type="project" value="InterPro"/>
</dbReference>
<dbReference type="SUPFAM" id="SSF56954">
    <property type="entry name" value="Outer membrane efflux proteins (OEP)"/>
    <property type="match status" value="1"/>
</dbReference>
<reference evidence="9" key="1">
    <citation type="submission" date="2016-10" db="EMBL/GenBank/DDBJ databases">
        <authorList>
            <person name="Varghese N."/>
            <person name="Submissions S."/>
        </authorList>
    </citation>
    <scope>NUCLEOTIDE SEQUENCE [LARGE SCALE GENOMIC DNA]</scope>
    <source>
        <strain evidence="9">DSM 24729</strain>
    </source>
</reference>
<dbReference type="GeneID" id="78060638"/>
<dbReference type="eggNOG" id="COG1538">
    <property type="taxonomic scope" value="Bacteria"/>
</dbReference>
<evidence type="ECO:0000256" key="5">
    <source>
        <dbReference type="ARBA" id="ARBA00022692"/>
    </source>
</evidence>
<evidence type="ECO:0000256" key="6">
    <source>
        <dbReference type="ARBA" id="ARBA00023136"/>
    </source>
</evidence>
<evidence type="ECO:0000256" key="1">
    <source>
        <dbReference type="ARBA" id="ARBA00004442"/>
    </source>
</evidence>
<dbReference type="Pfam" id="PF02321">
    <property type="entry name" value="OEP"/>
    <property type="match status" value="2"/>
</dbReference>
<dbReference type="Proteomes" id="UP000182114">
    <property type="component" value="Unassembled WGS sequence"/>
</dbReference>
<dbReference type="PANTHER" id="PTHR30026">
    <property type="entry name" value="OUTER MEMBRANE PROTEIN TOLC"/>
    <property type="match status" value="1"/>
</dbReference>
<dbReference type="RefSeq" id="WP_024481833.1">
    <property type="nucleotide sequence ID" value="NZ_CANLPS010000001.1"/>
</dbReference>
<gene>
    <name evidence="8" type="ORF">SAMN04487992_101190</name>
</gene>
<keyword evidence="6" id="KW-0472">Membrane</keyword>
<keyword evidence="4" id="KW-1134">Transmembrane beta strand</keyword>
<evidence type="ECO:0000313" key="8">
    <source>
        <dbReference type="EMBL" id="SDE43764.1"/>
    </source>
</evidence>
<dbReference type="GO" id="GO:1990281">
    <property type="term" value="C:efflux pump complex"/>
    <property type="evidence" value="ECO:0007669"/>
    <property type="project" value="TreeGrafter"/>
</dbReference>
<dbReference type="AlphaFoldDB" id="A0A1G7CWD9"/>
<evidence type="ECO:0000256" key="3">
    <source>
        <dbReference type="ARBA" id="ARBA00022448"/>
    </source>
</evidence>
<evidence type="ECO:0000313" key="9">
    <source>
        <dbReference type="Proteomes" id="UP000182114"/>
    </source>
</evidence>